<organism evidence="2 3">
    <name type="scientific">Pengzhenrongella sicca</name>
    <dbReference type="NCBI Taxonomy" id="2819238"/>
    <lineage>
        <taxon>Bacteria</taxon>
        <taxon>Bacillati</taxon>
        <taxon>Actinomycetota</taxon>
        <taxon>Actinomycetes</taxon>
        <taxon>Micrococcales</taxon>
        <taxon>Pengzhenrongella</taxon>
    </lineage>
</organism>
<dbReference type="Pfam" id="PF00480">
    <property type="entry name" value="ROK"/>
    <property type="match status" value="1"/>
</dbReference>
<dbReference type="RefSeq" id="WP_227424732.1">
    <property type="nucleotide sequence ID" value="NZ_CP071868.1"/>
</dbReference>
<dbReference type="Gene3D" id="3.30.420.40">
    <property type="match status" value="2"/>
</dbReference>
<dbReference type="InterPro" id="IPR000600">
    <property type="entry name" value="ROK"/>
</dbReference>
<dbReference type="PANTHER" id="PTHR18964:SF149">
    <property type="entry name" value="BIFUNCTIONAL UDP-N-ACETYLGLUCOSAMINE 2-EPIMERASE_N-ACETYLMANNOSAMINE KINASE"/>
    <property type="match status" value="1"/>
</dbReference>
<accession>A0A8A4ZEJ3</accession>
<proteinExistence type="inferred from homology"/>
<gene>
    <name evidence="2" type="ORF">J4E96_05250</name>
</gene>
<dbReference type="Proteomes" id="UP000663937">
    <property type="component" value="Chromosome"/>
</dbReference>
<evidence type="ECO:0000313" key="2">
    <source>
        <dbReference type="EMBL" id="QTE30400.1"/>
    </source>
</evidence>
<comment type="similarity">
    <text evidence="1">Belongs to the ROK (NagC/XylR) family.</text>
</comment>
<dbReference type="AlphaFoldDB" id="A0A8A4ZEJ3"/>
<sequence length="319" mass="30779">MAGSARPGPPVIGLDIGGTKVLGVLLGADDVVVGSVRLPTVRGVDGVVATASAAVRALLAGAGIAPGAAGEAVAVGVGVPGVVDPAAGTVAHAVNLGLPGEATPLARLLSGSLGGAPVRVENDLNAAVLGVARALAATDLAFLALGTGIAAGLLLDGRLRRGAFGAAGEIGHLPYRLDGLVCPCGQHGCLELYASGASLDARWPAAVGTPPPAALFAAAAAGDPAATVLRDEFARAVAAAVRILVLTTDVEHVVLGGGVSEVGEPLLAAVVHALTVQAGESAFLGSLNIAARVRLPPAGSPVAAIGAALVARGTVAPWK</sequence>
<reference evidence="2" key="1">
    <citation type="submission" date="2021-03" db="EMBL/GenBank/DDBJ databases">
        <title>Pengzhenrongella sicca gen. nov., sp. nov., a new member of suborder Micrococcineae isolated from High-Arctic tundra soil.</title>
        <authorList>
            <person name="Peng F."/>
        </authorList>
    </citation>
    <scope>NUCLEOTIDE SEQUENCE</scope>
    <source>
        <strain evidence="2">LRZ-2</strain>
    </source>
</reference>
<dbReference type="SUPFAM" id="SSF53067">
    <property type="entry name" value="Actin-like ATPase domain"/>
    <property type="match status" value="1"/>
</dbReference>
<dbReference type="KEGG" id="psic:J4E96_05250"/>
<evidence type="ECO:0000256" key="1">
    <source>
        <dbReference type="ARBA" id="ARBA00006479"/>
    </source>
</evidence>
<keyword evidence="3" id="KW-1185">Reference proteome</keyword>
<dbReference type="InterPro" id="IPR043129">
    <property type="entry name" value="ATPase_NBD"/>
</dbReference>
<evidence type="ECO:0000313" key="3">
    <source>
        <dbReference type="Proteomes" id="UP000663937"/>
    </source>
</evidence>
<dbReference type="EMBL" id="CP071868">
    <property type="protein sequence ID" value="QTE30400.1"/>
    <property type="molecule type" value="Genomic_DNA"/>
</dbReference>
<dbReference type="PANTHER" id="PTHR18964">
    <property type="entry name" value="ROK (REPRESSOR, ORF, KINASE) FAMILY"/>
    <property type="match status" value="1"/>
</dbReference>
<name>A0A8A4ZEJ3_9MICO</name>
<protein>
    <submittedName>
        <fullName evidence="2">ROK family protein</fullName>
    </submittedName>
</protein>